<accession>A0A1S1LJE4</accession>
<name>A0A1S1LJE4_MYCCH</name>
<evidence type="ECO:0000313" key="4">
    <source>
        <dbReference type="Proteomes" id="UP000180043"/>
    </source>
</evidence>
<keyword evidence="1" id="KW-0812">Transmembrane</keyword>
<feature type="transmembrane region" description="Helical" evidence="1">
    <location>
        <begin position="20"/>
        <end position="42"/>
    </location>
</feature>
<comment type="caution">
    <text evidence="3">The sequence shown here is derived from an EMBL/GenBank/DDBJ whole genome shotgun (WGS) entry which is preliminary data.</text>
</comment>
<dbReference type="InterPro" id="IPR019692">
    <property type="entry name" value="CFP-6_PH"/>
</dbReference>
<evidence type="ECO:0000256" key="1">
    <source>
        <dbReference type="SAM" id="Phobius"/>
    </source>
</evidence>
<dbReference type="Proteomes" id="UP000180043">
    <property type="component" value="Unassembled WGS sequence"/>
</dbReference>
<gene>
    <name evidence="3" type="ORF">BKG82_23585</name>
</gene>
<dbReference type="EMBL" id="MLIQ01000024">
    <property type="protein sequence ID" value="OHU49699.1"/>
    <property type="molecule type" value="Genomic_DNA"/>
</dbReference>
<evidence type="ECO:0000259" key="2">
    <source>
        <dbReference type="Pfam" id="PF10756"/>
    </source>
</evidence>
<evidence type="ECO:0000313" key="3">
    <source>
        <dbReference type="EMBL" id="OHU49699.1"/>
    </source>
</evidence>
<keyword evidence="1" id="KW-0472">Membrane</keyword>
<dbReference type="AlphaFoldDB" id="A0A1S1LJE4"/>
<feature type="domain" description="Low molecular weight protein antigen 6 PH" evidence="2">
    <location>
        <begin position="52"/>
        <end position="122"/>
    </location>
</feature>
<reference evidence="3 4" key="1">
    <citation type="submission" date="2016-10" db="EMBL/GenBank/DDBJ databases">
        <title>Evaluation of Human, Veterinary and Environmental Mycobacterium chelonae Isolates by Core Genome Phylogenomic Analysis, Targeted Gene Comparison, and Anti-microbial Susceptibility Patterns: A Tale of Mistaken Identities.</title>
        <authorList>
            <person name="Fogelson S.B."/>
            <person name="Camus A.C."/>
            <person name="Lorenz W."/>
            <person name="Vasireddy R."/>
            <person name="Vasireddy S."/>
            <person name="Smith T."/>
            <person name="Brown-Elliott B.A."/>
            <person name="Wallace R.J.Jr."/>
            <person name="Hasan N.A."/>
            <person name="Reischl U."/>
            <person name="Sanchez S."/>
        </authorList>
    </citation>
    <scope>NUCLEOTIDE SEQUENCE [LARGE SCALE GENOMIC DNA]</scope>
    <source>
        <strain evidence="3 4">15515</strain>
    </source>
</reference>
<proteinExistence type="predicted"/>
<protein>
    <recommendedName>
        <fullName evidence="2">Low molecular weight protein antigen 6 PH domain-containing protein</fullName>
    </recommendedName>
</protein>
<organism evidence="3 4">
    <name type="scientific">Mycobacteroides chelonae</name>
    <name type="common">Mycobacterium chelonae</name>
    <dbReference type="NCBI Taxonomy" id="1774"/>
    <lineage>
        <taxon>Bacteria</taxon>
        <taxon>Bacillati</taxon>
        <taxon>Actinomycetota</taxon>
        <taxon>Actinomycetes</taxon>
        <taxon>Mycobacteriales</taxon>
        <taxon>Mycobacteriaceae</taxon>
        <taxon>Mycobacteroides</taxon>
    </lineage>
</organism>
<dbReference type="Pfam" id="PF10756">
    <property type="entry name" value="bPH_6"/>
    <property type="match status" value="1"/>
</dbReference>
<dbReference type="RefSeq" id="WP_057966965.1">
    <property type="nucleotide sequence ID" value="NZ_MAEQ01000034.1"/>
</dbReference>
<sequence>MTEEKRTVIRTSPMAHFMSGFLALGILTFVLYLPVLAPLLLIPAAMSYAIFRYRTAVDTESVQVRTLASTRTLPWTDVKGLGFDRHAWARAELVDGTSLRLPAVTFSTLPILSAASNGRVPNPYQGVQR</sequence>
<keyword evidence="1" id="KW-1133">Transmembrane helix</keyword>